<evidence type="ECO:0000256" key="2">
    <source>
        <dbReference type="ARBA" id="ARBA00022679"/>
    </source>
</evidence>
<protein>
    <recommendedName>
        <fullName evidence="1">receptor protein-tyrosine kinase</fullName>
        <ecNumber evidence="1">2.7.10.1</ecNumber>
    </recommendedName>
</protein>
<reference evidence="6 7" key="1">
    <citation type="submission" date="2014-04" db="EMBL/GenBank/DDBJ databases">
        <authorList>
            <consortium name="DOE Joint Genome Institute"/>
            <person name="Kuo A."/>
            <person name="Girlanda M."/>
            <person name="Perotto S."/>
            <person name="Kohler A."/>
            <person name="Nagy L.G."/>
            <person name="Floudas D."/>
            <person name="Copeland A."/>
            <person name="Barry K.W."/>
            <person name="Cichocki N."/>
            <person name="Veneault-Fourrey C."/>
            <person name="LaButti K."/>
            <person name="Lindquist E.A."/>
            <person name="Lipzen A."/>
            <person name="Lundell T."/>
            <person name="Morin E."/>
            <person name="Murat C."/>
            <person name="Sun H."/>
            <person name="Tunlid A."/>
            <person name="Henrissat B."/>
            <person name="Grigoriev I.V."/>
            <person name="Hibbett D.S."/>
            <person name="Martin F."/>
            <person name="Nordberg H.P."/>
            <person name="Cantor M.N."/>
            <person name="Hua S.X."/>
        </authorList>
    </citation>
    <scope>NUCLEOTIDE SEQUENCE [LARGE SCALE GENOMIC DNA]</scope>
    <source>
        <strain evidence="6 7">MUT 4182</strain>
    </source>
</reference>
<feature type="transmembrane region" description="Helical" evidence="5">
    <location>
        <begin position="95"/>
        <end position="117"/>
    </location>
</feature>
<evidence type="ECO:0000256" key="4">
    <source>
        <dbReference type="ARBA" id="ARBA00023137"/>
    </source>
</evidence>
<dbReference type="Proteomes" id="UP000054248">
    <property type="component" value="Unassembled WGS sequence"/>
</dbReference>
<keyword evidence="3" id="KW-0418">Kinase</keyword>
<dbReference type="GO" id="GO:0004714">
    <property type="term" value="F:transmembrane receptor protein tyrosine kinase activity"/>
    <property type="evidence" value="ECO:0007669"/>
    <property type="project" value="UniProtKB-EC"/>
</dbReference>
<dbReference type="Gene3D" id="6.10.250.2930">
    <property type="match status" value="1"/>
</dbReference>
<keyword evidence="2" id="KW-0808">Transferase</keyword>
<keyword evidence="4" id="KW-0829">Tyrosine-protein kinase</keyword>
<gene>
    <name evidence="6" type="ORF">M407DRAFT_18206</name>
</gene>
<accession>A0A0C3QVM9</accession>
<dbReference type="AlphaFoldDB" id="A0A0C3QVM9"/>
<dbReference type="HOGENOM" id="CLU_2009509_0_0_1"/>
<sequence length="124" mass="12928">MITIGQYPLDIPLGTGVPAWAYQDVGLTDRWNQSLALPQVSAAPESTYYGTPTASISYHVSTAGDVATQTDATSAVVTETSPSSNGSNKSNVGPIAGGVIGGIVILAIIGVLVWLLIRRRQKED</sequence>
<keyword evidence="5" id="KW-1133">Transmembrane helix</keyword>
<evidence type="ECO:0000256" key="1">
    <source>
        <dbReference type="ARBA" id="ARBA00011902"/>
    </source>
</evidence>
<dbReference type="InterPro" id="IPR044912">
    <property type="entry name" value="Egfr_JX_dom"/>
</dbReference>
<dbReference type="EC" id="2.7.10.1" evidence="1"/>
<reference evidence="7" key="2">
    <citation type="submission" date="2015-01" db="EMBL/GenBank/DDBJ databases">
        <title>Evolutionary Origins and Diversification of the Mycorrhizal Mutualists.</title>
        <authorList>
            <consortium name="DOE Joint Genome Institute"/>
            <consortium name="Mycorrhizal Genomics Consortium"/>
            <person name="Kohler A."/>
            <person name="Kuo A."/>
            <person name="Nagy L.G."/>
            <person name="Floudas D."/>
            <person name="Copeland A."/>
            <person name="Barry K.W."/>
            <person name="Cichocki N."/>
            <person name="Veneault-Fourrey C."/>
            <person name="LaButti K."/>
            <person name="Lindquist E.A."/>
            <person name="Lipzen A."/>
            <person name="Lundell T."/>
            <person name="Morin E."/>
            <person name="Murat C."/>
            <person name="Riley R."/>
            <person name="Ohm R."/>
            <person name="Sun H."/>
            <person name="Tunlid A."/>
            <person name="Henrissat B."/>
            <person name="Grigoriev I.V."/>
            <person name="Hibbett D.S."/>
            <person name="Martin F."/>
        </authorList>
    </citation>
    <scope>NUCLEOTIDE SEQUENCE [LARGE SCALE GENOMIC DNA]</scope>
    <source>
        <strain evidence="7">MUT 4182</strain>
    </source>
</reference>
<keyword evidence="5" id="KW-0812">Transmembrane</keyword>
<keyword evidence="5" id="KW-0472">Membrane</keyword>
<evidence type="ECO:0000313" key="7">
    <source>
        <dbReference type="Proteomes" id="UP000054248"/>
    </source>
</evidence>
<name>A0A0C3QVM9_9AGAM</name>
<dbReference type="CDD" id="cd12087">
    <property type="entry name" value="TM_EGFR-like"/>
    <property type="match status" value="1"/>
</dbReference>
<evidence type="ECO:0000256" key="3">
    <source>
        <dbReference type="ARBA" id="ARBA00022777"/>
    </source>
</evidence>
<feature type="non-terminal residue" evidence="6">
    <location>
        <position position="124"/>
    </location>
</feature>
<keyword evidence="7" id="KW-1185">Reference proteome</keyword>
<organism evidence="6 7">
    <name type="scientific">Tulasnella calospora MUT 4182</name>
    <dbReference type="NCBI Taxonomy" id="1051891"/>
    <lineage>
        <taxon>Eukaryota</taxon>
        <taxon>Fungi</taxon>
        <taxon>Dikarya</taxon>
        <taxon>Basidiomycota</taxon>
        <taxon>Agaricomycotina</taxon>
        <taxon>Agaricomycetes</taxon>
        <taxon>Cantharellales</taxon>
        <taxon>Tulasnellaceae</taxon>
        <taxon>Tulasnella</taxon>
    </lineage>
</organism>
<proteinExistence type="predicted"/>
<dbReference type="EMBL" id="KN822952">
    <property type="protein sequence ID" value="KIO32739.1"/>
    <property type="molecule type" value="Genomic_DNA"/>
</dbReference>
<dbReference type="OrthoDB" id="2526171at2759"/>
<evidence type="ECO:0000313" key="6">
    <source>
        <dbReference type="EMBL" id="KIO32739.1"/>
    </source>
</evidence>
<evidence type="ECO:0000256" key="5">
    <source>
        <dbReference type="SAM" id="Phobius"/>
    </source>
</evidence>
<dbReference type="STRING" id="1051891.A0A0C3QVM9"/>